<proteinExistence type="predicted"/>
<organism evidence="1 2">
    <name type="scientific">Heterorhabditis bacteriophora</name>
    <name type="common">Entomopathogenic nematode worm</name>
    <dbReference type="NCBI Taxonomy" id="37862"/>
    <lineage>
        <taxon>Eukaryota</taxon>
        <taxon>Metazoa</taxon>
        <taxon>Ecdysozoa</taxon>
        <taxon>Nematoda</taxon>
        <taxon>Chromadorea</taxon>
        <taxon>Rhabditida</taxon>
        <taxon>Rhabditina</taxon>
        <taxon>Rhabditomorpha</taxon>
        <taxon>Strongyloidea</taxon>
        <taxon>Heterorhabditidae</taxon>
        <taxon>Heterorhabditis</taxon>
    </lineage>
</organism>
<sequence length="58" mass="6795">MENKRSYDTEYENHAYRIYVVHECLINDYLVFLMSVSRETSSSASSFTVRSLPLKVTL</sequence>
<protein>
    <submittedName>
        <fullName evidence="2">DUF2887 domain-containing protein</fullName>
    </submittedName>
</protein>
<accession>A0A1I7WZQ4</accession>
<reference evidence="2" key="1">
    <citation type="submission" date="2016-11" db="UniProtKB">
        <authorList>
            <consortium name="WormBaseParasite"/>
        </authorList>
    </citation>
    <scope>IDENTIFICATION</scope>
</reference>
<dbReference type="Proteomes" id="UP000095283">
    <property type="component" value="Unplaced"/>
</dbReference>
<evidence type="ECO:0000313" key="1">
    <source>
        <dbReference type="Proteomes" id="UP000095283"/>
    </source>
</evidence>
<name>A0A1I7WZQ4_HETBA</name>
<dbReference type="WBParaSite" id="Hba_10623">
    <property type="protein sequence ID" value="Hba_10623"/>
    <property type="gene ID" value="Hba_10623"/>
</dbReference>
<keyword evidence="1" id="KW-1185">Reference proteome</keyword>
<evidence type="ECO:0000313" key="2">
    <source>
        <dbReference type="WBParaSite" id="Hba_10623"/>
    </source>
</evidence>
<dbReference type="AlphaFoldDB" id="A0A1I7WZQ4"/>